<gene>
    <name evidence="2" type="ORF">BTO14_03625</name>
</gene>
<dbReference type="Pfam" id="PF13557">
    <property type="entry name" value="Phenol_MetA_deg"/>
    <property type="match status" value="1"/>
</dbReference>
<keyword evidence="1" id="KW-0732">Signal</keyword>
<evidence type="ECO:0000256" key="1">
    <source>
        <dbReference type="SAM" id="SignalP"/>
    </source>
</evidence>
<dbReference type="AlphaFoldDB" id="A0A2P6CBV6"/>
<dbReference type="OrthoDB" id="5562884at2"/>
<comment type="caution">
    <text evidence="2">The sequence shown here is derived from an EMBL/GenBank/DDBJ whole genome shotgun (WGS) entry which is preliminary data.</text>
</comment>
<dbReference type="RefSeq" id="WP_105048058.1">
    <property type="nucleotide sequence ID" value="NZ_CP150661.1"/>
</dbReference>
<evidence type="ECO:0000313" key="2">
    <source>
        <dbReference type="EMBL" id="PQJ72394.1"/>
    </source>
</evidence>
<sequence>MKTTKLVSGLIFGLLLTTQTNAQGLLDGFTPKKGDLSITASYTSSNYEKFYAGETKMDAVPVHNEIDQNVYSLYAKYGITNKLSVVLNAPYISAKGNGAADPVNGTTEQDGFQDISIGLKYNAYTFNFNKVNLDVITGLSFDIPTDYEPNGILSLGNNAFSTNLTAGLHLQNDAGLFATILNSYQFRGKTDNTAGGAKFDVPNAYYATTKIGYASSLIYVEGWLDYLASTDGVDITDSTFAGNFPETKVEYTRIGATIYKNIIPELGASLGFSSVIDGRNIGKSTNFSVGLTYNLNI</sequence>
<keyword evidence="3" id="KW-1185">Reference proteome</keyword>
<dbReference type="InterPro" id="IPR025737">
    <property type="entry name" value="FApF"/>
</dbReference>
<evidence type="ECO:0000313" key="3">
    <source>
        <dbReference type="Proteomes" id="UP000247345"/>
    </source>
</evidence>
<dbReference type="SUPFAM" id="SSF56935">
    <property type="entry name" value="Porins"/>
    <property type="match status" value="1"/>
</dbReference>
<feature type="signal peptide" evidence="1">
    <location>
        <begin position="1"/>
        <end position="22"/>
    </location>
</feature>
<organism evidence="2 3">
    <name type="scientific">Polaribacter butkevichii</name>
    <dbReference type="NCBI Taxonomy" id="218490"/>
    <lineage>
        <taxon>Bacteria</taxon>
        <taxon>Pseudomonadati</taxon>
        <taxon>Bacteroidota</taxon>
        <taxon>Flavobacteriia</taxon>
        <taxon>Flavobacteriales</taxon>
        <taxon>Flavobacteriaceae</taxon>
    </lineage>
</organism>
<reference evidence="2 3" key="1">
    <citation type="submission" date="2016-12" db="EMBL/GenBank/DDBJ databases">
        <title>Trade-off between light-utilization and light-protection in marine flavobacteria.</title>
        <authorList>
            <person name="Kumagai Y."/>
            <person name="Yoshizawa S."/>
            <person name="Kogure K."/>
            <person name="Iwasaki W."/>
        </authorList>
    </citation>
    <scope>NUCLEOTIDE SEQUENCE [LARGE SCALE GENOMIC DNA]</scope>
    <source>
        <strain evidence="2 3">KCTC 12100</strain>
    </source>
</reference>
<proteinExistence type="predicted"/>
<protein>
    <recommendedName>
        <fullName evidence="4">Transporter</fullName>
    </recommendedName>
</protein>
<dbReference type="Proteomes" id="UP000247345">
    <property type="component" value="Unassembled WGS sequence"/>
</dbReference>
<feature type="chain" id="PRO_5015200247" description="Transporter" evidence="1">
    <location>
        <begin position="23"/>
        <end position="297"/>
    </location>
</feature>
<name>A0A2P6CBV6_9FLAO</name>
<accession>A0A2P6CBV6</accession>
<evidence type="ECO:0008006" key="4">
    <source>
        <dbReference type="Google" id="ProtNLM"/>
    </source>
</evidence>
<dbReference type="EMBL" id="MSCK01000001">
    <property type="protein sequence ID" value="PQJ72394.1"/>
    <property type="molecule type" value="Genomic_DNA"/>
</dbReference>